<keyword evidence="3" id="KW-1185">Reference proteome</keyword>
<name>A0AAD7R795_9TELE</name>
<dbReference type="AlphaFoldDB" id="A0AAD7R795"/>
<dbReference type="EMBL" id="JAINUG010000500">
    <property type="protein sequence ID" value="KAJ8367156.1"/>
    <property type="molecule type" value="Genomic_DNA"/>
</dbReference>
<organism evidence="2 3">
    <name type="scientific">Aldrovandia affinis</name>
    <dbReference type="NCBI Taxonomy" id="143900"/>
    <lineage>
        <taxon>Eukaryota</taxon>
        <taxon>Metazoa</taxon>
        <taxon>Chordata</taxon>
        <taxon>Craniata</taxon>
        <taxon>Vertebrata</taxon>
        <taxon>Euteleostomi</taxon>
        <taxon>Actinopterygii</taxon>
        <taxon>Neopterygii</taxon>
        <taxon>Teleostei</taxon>
        <taxon>Notacanthiformes</taxon>
        <taxon>Halosauridae</taxon>
        <taxon>Aldrovandia</taxon>
    </lineage>
</organism>
<comment type="caution">
    <text evidence="2">The sequence shown here is derived from an EMBL/GenBank/DDBJ whole genome shotgun (WGS) entry which is preliminary data.</text>
</comment>
<feature type="region of interest" description="Disordered" evidence="1">
    <location>
        <begin position="120"/>
        <end position="156"/>
    </location>
</feature>
<gene>
    <name evidence="2" type="ORF">AAFF_G00330540</name>
</gene>
<evidence type="ECO:0000313" key="3">
    <source>
        <dbReference type="Proteomes" id="UP001221898"/>
    </source>
</evidence>
<proteinExistence type="predicted"/>
<sequence>MLKLIVDVVLEILSTQWKPSCFFREKGRVRFCEREPVAVGATQCLESDPRQARSATPPFPILHLSPDVLKHTLVNGLMESWADDSWDCSDNRRNSGCTDTRVYHRCALLLPAPAPRGWVGPRSPPCSCPPPRPRPAGTAPPAPPHDASNGGEPAACVPAHYEPRALSLASPLSAHGLPDFYANTRAFSTDV</sequence>
<evidence type="ECO:0000256" key="1">
    <source>
        <dbReference type="SAM" id="MobiDB-lite"/>
    </source>
</evidence>
<protein>
    <submittedName>
        <fullName evidence="2">Uncharacterized protein</fullName>
    </submittedName>
</protein>
<dbReference type="Proteomes" id="UP001221898">
    <property type="component" value="Unassembled WGS sequence"/>
</dbReference>
<reference evidence="2" key="1">
    <citation type="journal article" date="2023" name="Science">
        <title>Genome structures resolve the early diversification of teleost fishes.</title>
        <authorList>
            <person name="Parey E."/>
            <person name="Louis A."/>
            <person name="Montfort J."/>
            <person name="Bouchez O."/>
            <person name="Roques C."/>
            <person name="Iampietro C."/>
            <person name="Lluch J."/>
            <person name="Castinel A."/>
            <person name="Donnadieu C."/>
            <person name="Desvignes T."/>
            <person name="Floi Bucao C."/>
            <person name="Jouanno E."/>
            <person name="Wen M."/>
            <person name="Mejri S."/>
            <person name="Dirks R."/>
            <person name="Jansen H."/>
            <person name="Henkel C."/>
            <person name="Chen W.J."/>
            <person name="Zahm M."/>
            <person name="Cabau C."/>
            <person name="Klopp C."/>
            <person name="Thompson A.W."/>
            <person name="Robinson-Rechavi M."/>
            <person name="Braasch I."/>
            <person name="Lecointre G."/>
            <person name="Bobe J."/>
            <person name="Postlethwait J.H."/>
            <person name="Berthelot C."/>
            <person name="Roest Crollius H."/>
            <person name="Guiguen Y."/>
        </authorList>
    </citation>
    <scope>NUCLEOTIDE SEQUENCE</scope>
    <source>
        <strain evidence="2">NC1722</strain>
    </source>
</reference>
<feature type="compositionally biased region" description="Pro residues" evidence="1">
    <location>
        <begin position="122"/>
        <end position="144"/>
    </location>
</feature>
<evidence type="ECO:0000313" key="2">
    <source>
        <dbReference type="EMBL" id="KAJ8367156.1"/>
    </source>
</evidence>
<accession>A0AAD7R795</accession>